<comment type="subcellular location">
    <subcellularLocation>
        <location evidence="1">Nucleus</location>
    </subcellularLocation>
</comment>
<feature type="region of interest" description="Disordered" evidence="9">
    <location>
        <begin position="463"/>
        <end position="528"/>
    </location>
</feature>
<evidence type="ECO:0000256" key="2">
    <source>
        <dbReference type="ARBA" id="ARBA00022553"/>
    </source>
</evidence>
<dbReference type="Gene3D" id="3.30.70.330">
    <property type="match status" value="1"/>
</dbReference>
<gene>
    <name evidence="11" type="ORF">NTJ_09367</name>
</gene>
<evidence type="ECO:0000313" key="12">
    <source>
        <dbReference type="Proteomes" id="UP001307889"/>
    </source>
</evidence>
<evidence type="ECO:0000259" key="10">
    <source>
        <dbReference type="PROSITE" id="PS50102"/>
    </source>
</evidence>
<keyword evidence="2" id="KW-0597">Phosphoprotein</keyword>
<name>A0ABN7B070_9HEMI</name>
<dbReference type="InterPro" id="IPR000504">
    <property type="entry name" value="RRM_dom"/>
</dbReference>
<feature type="compositionally biased region" description="Basic and acidic residues" evidence="9">
    <location>
        <begin position="482"/>
        <end position="492"/>
    </location>
</feature>
<evidence type="ECO:0000256" key="7">
    <source>
        <dbReference type="ARBA" id="ARBA00023242"/>
    </source>
</evidence>
<keyword evidence="12" id="KW-1185">Reference proteome</keyword>
<dbReference type="EMBL" id="AP028915">
    <property type="protein sequence ID" value="BES96556.1"/>
    <property type="molecule type" value="Genomic_DNA"/>
</dbReference>
<evidence type="ECO:0000256" key="4">
    <source>
        <dbReference type="ARBA" id="ARBA00023015"/>
    </source>
</evidence>
<evidence type="ECO:0000313" key="11">
    <source>
        <dbReference type="EMBL" id="BES96556.1"/>
    </source>
</evidence>
<feature type="compositionally biased region" description="Basic and acidic residues" evidence="9">
    <location>
        <begin position="276"/>
        <end position="308"/>
    </location>
</feature>
<dbReference type="PANTHER" id="PTHR15528:SF11">
    <property type="entry name" value="FI18188P1"/>
    <property type="match status" value="1"/>
</dbReference>
<dbReference type="InterPro" id="IPR035979">
    <property type="entry name" value="RBD_domain_sf"/>
</dbReference>
<dbReference type="SMART" id="SM00360">
    <property type="entry name" value="RRM"/>
    <property type="match status" value="1"/>
</dbReference>
<dbReference type="Proteomes" id="UP001307889">
    <property type="component" value="Chromosome 7"/>
</dbReference>
<feature type="compositionally biased region" description="Polar residues" evidence="9">
    <location>
        <begin position="332"/>
        <end position="342"/>
    </location>
</feature>
<feature type="compositionally biased region" description="Low complexity" evidence="9">
    <location>
        <begin position="754"/>
        <end position="768"/>
    </location>
</feature>
<feature type="compositionally biased region" description="Basic residues" evidence="9">
    <location>
        <begin position="225"/>
        <end position="241"/>
    </location>
</feature>
<dbReference type="InterPro" id="IPR012677">
    <property type="entry name" value="Nucleotide-bd_a/b_plait_sf"/>
</dbReference>
<feature type="compositionally biased region" description="Low complexity" evidence="9">
    <location>
        <begin position="465"/>
        <end position="479"/>
    </location>
</feature>
<proteinExistence type="predicted"/>
<evidence type="ECO:0000256" key="5">
    <source>
        <dbReference type="ARBA" id="ARBA00023159"/>
    </source>
</evidence>
<organism evidence="11 12">
    <name type="scientific">Nesidiocoris tenuis</name>
    <dbReference type="NCBI Taxonomy" id="355587"/>
    <lineage>
        <taxon>Eukaryota</taxon>
        <taxon>Metazoa</taxon>
        <taxon>Ecdysozoa</taxon>
        <taxon>Arthropoda</taxon>
        <taxon>Hexapoda</taxon>
        <taxon>Insecta</taxon>
        <taxon>Pterygota</taxon>
        <taxon>Neoptera</taxon>
        <taxon>Paraneoptera</taxon>
        <taxon>Hemiptera</taxon>
        <taxon>Heteroptera</taxon>
        <taxon>Panheteroptera</taxon>
        <taxon>Cimicomorpha</taxon>
        <taxon>Miridae</taxon>
        <taxon>Dicyphina</taxon>
        <taxon>Nesidiocoris</taxon>
    </lineage>
</organism>
<feature type="compositionally biased region" description="Basic residues" evidence="9">
    <location>
        <begin position="652"/>
        <end position="668"/>
    </location>
</feature>
<feature type="compositionally biased region" description="Low complexity" evidence="9">
    <location>
        <begin position="709"/>
        <end position="727"/>
    </location>
</feature>
<dbReference type="SUPFAM" id="SSF54928">
    <property type="entry name" value="RNA-binding domain, RBD"/>
    <property type="match status" value="1"/>
</dbReference>
<evidence type="ECO:0000256" key="6">
    <source>
        <dbReference type="ARBA" id="ARBA00023163"/>
    </source>
</evidence>
<dbReference type="Pfam" id="PF00076">
    <property type="entry name" value="RRM_1"/>
    <property type="match status" value="1"/>
</dbReference>
<keyword evidence="6" id="KW-0804">Transcription</keyword>
<feature type="region of interest" description="Disordered" evidence="9">
    <location>
        <begin position="271"/>
        <end position="347"/>
    </location>
</feature>
<evidence type="ECO:0000256" key="3">
    <source>
        <dbReference type="ARBA" id="ARBA00022884"/>
    </source>
</evidence>
<protein>
    <submittedName>
        <fullName evidence="11">RNA recognition motif. (A.k.a. RRM, RBD, or RNP domain)</fullName>
    </submittedName>
</protein>
<keyword evidence="5" id="KW-0010">Activator</keyword>
<dbReference type="InterPro" id="IPR034605">
    <property type="entry name" value="PGC-1"/>
</dbReference>
<feature type="compositionally biased region" description="Basic residues" evidence="9">
    <location>
        <begin position="731"/>
        <end position="753"/>
    </location>
</feature>
<evidence type="ECO:0000256" key="9">
    <source>
        <dbReference type="SAM" id="MobiDB-lite"/>
    </source>
</evidence>
<feature type="compositionally biased region" description="Pro residues" evidence="9">
    <location>
        <begin position="428"/>
        <end position="437"/>
    </location>
</feature>
<dbReference type="PANTHER" id="PTHR15528">
    <property type="entry name" value="PEROXISOME PROLIFERATOR ACTIVATED RECEPTOR GAMMA COACTIVATOR 1 PGC-1 -RELATED"/>
    <property type="match status" value="1"/>
</dbReference>
<feature type="domain" description="RRM" evidence="10">
    <location>
        <begin position="795"/>
        <end position="870"/>
    </location>
</feature>
<feature type="compositionally biased region" description="Polar residues" evidence="9">
    <location>
        <begin position="405"/>
        <end position="415"/>
    </location>
</feature>
<feature type="region of interest" description="Disordered" evidence="9">
    <location>
        <begin position="612"/>
        <end position="779"/>
    </location>
</feature>
<keyword evidence="4" id="KW-0805">Transcription regulation</keyword>
<keyword evidence="3 8" id="KW-0694">RNA-binding</keyword>
<feature type="region of interest" description="Disordered" evidence="9">
    <location>
        <begin position="405"/>
        <end position="438"/>
    </location>
</feature>
<feature type="region of interest" description="Disordered" evidence="9">
    <location>
        <begin position="225"/>
        <end position="257"/>
    </location>
</feature>
<dbReference type="PROSITE" id="PS50102">
    <property type="entry name" value="RRM"/>
    <property type="match status" value="1"/>
</dbReference>
<evidence type="ECO:0000256" key="8">
    <source>
        <dbReference type="PROSITE-ProRule" id="PRU00176"/>
    </source>
</evidence>
<accession>A0ABN7B070</accession>
<keyword evidence="7" id="KW-0539">Nucleus</keyword>
<feature type="compositionally biased region" description="Basic and acidic residues" evidence="9">
    <location>
        <begin position="619"/>
        <end position="630"/>
    </location>
</feature>
<feature type="compositionally biased region" description="Basic residues" evidence="9">
    <location>
        <begin position="685"/>
        <end position="708"/>
    </location>
</feature>
<evidence type="ECO:0000256" key="1">
    <source>
        <dbReference type="ARBA" id="ARBA00004123"/>
    </source>
</evidence>
<sequence>METGFKQEEVTYESTFDSNDFDTSLFGGNYSANFELPWPLSDEEHLNGTSLDTFGEETPVHQDDFNKTFDSWQHHISHLKVEKDFILPDDGVADQFSVSQLDELLAPALDNDPLNPDIFDDLITHESAPAFSPSSWANIKIKDESKRELEIPAPSVPDTIPSKTAENVVEKTAVDNLPPPQFPHGVKIKIEKVENDAEDDVIDVETISDVTEAFDLKNSICKLKTKKSKHKDGKSKKKSSRSNRTPSQGDDGLKVAPIIIRKTASQLRVEVANGDQGDKLSHGDKLPRRDNLPRGDKLPCGDQLRNEEQSPCVDQLPRGHQIPQSDHPPQASPKNTPSNKTIMNAFPKEIIDRIKKSAKKKKLVVVPAEPLPSKGCDHMKDAGITKAVKSRDLIDQAKIKLTSAQPSSCTTSKACQGNLPAPDSGAKLPPPPAPSPKPVIVVDAFSVTEEDKWVLDNEQKLLNCAPTASPSPSEASTVSRNNWEKNSKRDSGLESGDVSDASESPSDKKCPPNAQVMPARNVKVEKEDCSLTKQNETLFHAGNPQAPSDTHAEVPNVICIDDEPGLSKKSQSEASKKKLNLSEYRNRMKVAQFPGPIKTGTLVEELLSKQIASCSPKTDAVEEKRGDENITKPSALETRATTPPKSYDIERRKRKSRSRDKTKSRHGYRSSSSLSSGSSPESRRRSSRRRGRSRDRRRKEAKKSKKNRSPSSSRSRTHSFSRSSSSESRSRSKSRPRYFRRGSRYRGRSRSRSRSPYSREPSSYRYPYWTPNDRPGRQYDEYNHAERQKQVEERRVVYVGRIDEGTTKIQLRERFQRFGHIVDISLHFRERGDNYGFVTFASKADAYKAVEHGNDNPKEMRYEICFGGRRAFCKQRYADLDSMAPLSTYSPFHQSRPNEDFDSLFRAVQQKILRSKNV</sequence>
<feature type="compositionally biased region" description="Low complexity" evidence="9">
    <location>
        <begin position="669"/>
        <end position="680"/>
    </location>
</feature>
<reference evidence="11 12" key="1">
    <citation type="submission" date="2023-09" db="EMBL/GenBank/DDBJ databases">
        <title>Nesidiocoris tenuis whole genome shotgun sequence.</title>
        <authorList>
            <person name="Shibata T."/>
            <person name="Shimoda M."/>
            <person name="Kobayashi T."/>
            <person name="Uehara T."/>
        </authorList>
    </citation>
    <scope>NUCLEOTIDE SEQUENCE [LARGE SCALE GENOMIC DNA]</scope>
    <source>
        <strain evidence="11 12">Japan</strain>
    </source>
</reference>